<organism evidence="1">
    <name type="scientific">viral metagenome</name>
    <dbReference type="NCBI Taxonomy" id="1070528"/>
    <lineage>
        <taxon>unclassified sequences</taxon>
        <taxon>metagenomes</taxon>
        <taxon>organismal metagenomes</taxon>
    </lineage>
</organism>
<reference evidence="1" key="1">
    <citation type="submission" date="2020-03" db="EMBL/GenBank/DDBJ databases">
        <title>The deep terrestrial virosphere.</title>
        <authorList>
            <person name="Holmfeldt K."/>
            <person name="Nilsson E."/>
            <person name="Simone D."/>
            <person name="Lopez-Fernandez M."/>
            <person name="Wu X."/>
            <person name="de Brujin I."/>
            <person name="Lundin D."/>
            <person name="Andersson A."/>
            <person name="Bertilsson S."/>
            <person name="Dopson M."/>
        </authorList>
    </citation>
    <scope>NUCLEOTIDE SEQUENCE</scope>
    <source>
        <strain evidence="1">TM448A01614</strain>
    </source>
</reference>
<name>A0A6H1ZRK1_9ZZZZ</name>
<dbReference type="EMBL" id="MT144176">
    <property type="protein sequence ID" value="QJA50138.1"/>
    <property type="molecule type" value="Genomic_DNA"/>
</dbReference>
<gene>
    <name evidence="1" type="ORF">TM448A01614_0008</name>
</gene>
<dbReference type="AlphaFoldDB" id="A0A6H1ZRK1"/>
<accession>A0A6H1ZRK1</accession>
<evidence type="ECO:0000313" key="1">
    <source>
        <dbReference type="EMBL" id="QJA50138.1"/>
    </source>
</evidence>
<sequence>MKGLKKYWLSLAIALFSLFLISGAFSLVSITVINEPNVTYPNNTEWYSRSPFPINITTDATGAEEWNVSVYVDGIQLFWMDNVTATEAWNTSAIVWNATGPSSPDRNLQLAVYNSTGSISWNNATVFRINEYSAGAISITPVNLANGTEYYDLTNDYNATLNETGLSSCTGYTDSTYTTLVSMINNSGVRTQYWNASEVIKPSNNGAWRYITWKCEDAFGNQSWYNSTAGAGLLWKINEKAPQSVNITSDNTLTNGTIYDAFPGFNITLNDSLAYCDYYFNETVTSMSNSSGVRTEYINSSVFTPAESPYDEWHNVTYKCQDAFGNVSEYIRIASNYTYIKVDRTNPTVANEIVTIENATTGGNYLNFTFNTSDRNPDIYWIREYHDAITSTIASTLKYGTENRWVETNLTNTTITVDGKYFFEANARDDVNRNGTSSANQTYLASYLESGEWNQVVFNENITLANIASKVPDITHVAIYNNLISYKNFTTHTVGTATYADIQINSSLNATYIKTNEDVLLIRPYYNFYETANITLWTGGWNFIGMVNKKSLNTTMFADVYSNATVGAGDSNNVTYASWFNSTAGLFCTGRRGFSATSCPGFDSTDIYGKEDDGLWILSNHNLTMNRSAM</sequence>
<protein>
    <submittedName>
        <fullName evidence="1">Uncharacterized protein</fullName>
    </submittedName>
</protein>
<proteinExistence type="predicted"/>